<dbReference type="InterPro" id="IPR004045">
    <property type="entry name" value="Glutathione_S-Trfase_N"/>
</dbReference>
<dbReference type="SUPFAM" id="SSF52833">
    <property type="entry name" value="Thioredoxin-like"/>
    <property type="match status" value="1"/>
</dbReference>
<dbReference type="Gene3D" id="1.20.1050.10">
    <property type="match status" value="1"/>
</dbReference>
<proteinExistence type="predicted"/>
<evidence type="ECO:0000256" key="1">
    <source>
        <dbReference type="SAM" id="MobiDB-lite"/>
    </source>
</evidence>
<organism evidence="3 4">
    <name type="scientific">Planoprotostelium fungivorum</name>
    <dbReference type="NCBI Taxonomy" id="1890364"/>
    <lineage>
        <taxon>Eukaryota</taxon>
        <taxon>Amoebozoa</taxon>
        <taxon>Evosea</taxon>
        <taxon>Variosea</taxon>
        <taxon>Cavosteliida</taxon>
        <taxon>Cavosteliaceae</taxon>
        <taxon>Planoprotostelium</taxon>
    </lineage>
</organism>
<keyword evidence="4" id="KW-1185">Reference proteome</keyword>
<name>A0A2P6NWY7_9EUKA</name>
<dbReference type="AlphaFoldDB" id="A0A2P6NWY7"/>
<protein>
    <recommendedName>
        <fullName evidence="2">GST N-terminal domain-containing protein</fullName>
    </recommendedName>
</protein>
<gene>
    <name evidence="3" type="ORF">PROFUN_03190</name>
</gene>
<dbReference type="Proteomes" id="UP000241769">
    <property type="component" value="Unassembled WGS sequence"/>
</dbReference>
<feature type="domain" description="GST N-terminal" evidence="2">
    <location>
        <begin position="4"/>
        <end position="95"/>
    </location>
</feature>
<feature type="region of interest" description="Disordered" evidence="1">
    <location>
        <begin position="36"/>
        <end position="60"/>
    </location>
</feature>
<reference evidence="3 4" key="1">
    <citation type="journal article" date="2018" name="Genome Biol. Evol.">
        <title>Multiple Roots of Fruiting Body Formation in Amoebozoa.</title>
        <authorList>
            <person name="Hillmann F."/>
            <person name="Forbes G."/>
            <person name="Novohradska S."/>
            <person name="Ferling I."/>
            <person name="Riege K."/>
            <person name="Groth M."/>
            <person name="Westermann M."/>
            <person name="Marz M."/>
            <person name="Spaller T."/>
            <person name="Winckler T."/>
            <person name="Schaap P."/>
            <person name="Glockner G."/>
        </authorList>
    </citation>
    <scope>NUCLEOTIDE SEQUENCE [LARGE SCALE GENOMIC DNA]</scope>
    <source>
        <strain evidence="3 4">Jena</strain>
    </source>
</reference>
<accession>A0A2P6NWY7</accession>
<dbReference type="Gene3D" id="3.40.30.10">
    <property type="entry name" value="Glutaredoxin"/>
    <property type="match status" value="1"/>
</dbReference>
<evidence type="ECO:0000313" key="4">
    <source>
        <dbReference type="Proteomes" id="UP000241769"/>
    </source>
</evidence>
<sequence>MIQRPYLLYSYPWMPYPRRVLIFLRERNIPQHLVRPVAVSDPGPNGDRAEEGFPPRPPGSLPVLAVPRADDDGYDHIGDSVAIMRYLDGCCQRGEHGFPEMKKKEMTPMEEARQVAFESLANELTSSWNGVRLMGTAAGPPGLSFPKGSKELLRWIHRFLTAIEGQHLSHEMIDDMIQRTATVAEILLYQFLDFTHDCYGVDLTIGSGEIIKEVYGRDTKDEFPLLRRFWKEFRERKSAIREGREMVPDQFHRNMTNWAEGILESRNIVRK</sequence>
<comment type="caution">
    <text evidence="3">The sequence shown here is derived from an EMBL/GenBank/DDBJ whole genome shotgun (WGS) entry which is preliminary data.</text>
</comment>
<evidence type="ECO:0000313" key="3">
    <source>
        <dbReference type="EMBL" id="PRP88473.1"/>
    </source>
</evidence>
<dbReference type="STRING" id="1890364.A0A2P6NWY7"/>
<evidence type="ECO:0000259" key="2">
    <source>
        <dbReference type="PROSITE" id="PS50404"/>
    </source>
</evidence>
<dbReference type="OrthoDB" id="3587182at2759"/>
<dbReference type="PROSITE" id="PS50404">
    <property type="entry name" value="GST_NTER"/>
    <property type="match status" value="1"/>
</dbReference>
<dbReference type="InParanoid" id="A0A2P6NWY7"/>
<dbReference type="InterPro" id="IPR036249">
    <property type="entry name" value="Thioredoxin-like_sf"/>
</dbReference>
<dbReference type="Pfam" id="PF13409">
    <property type="entry name" value="GST_N_2"/>
    <property type="match status" value="1"/>
</dbReference>
<dbReference type="EMBL" id="MDYQ01000010">
    <property type="protein sequence ID" value="PRP88473.1"/>
    <property type="molecule type" value="Genomic_DNA"/>
</dbReference>